<proteinExistence type="predicted"/>
<protein>
    <submittedName>
        <fullName evidence="2">Uncharacterized protein</fullName>
    </submittedName>
</protein>
<gene>
    <name evidence="2" type="ORF">PN36_25910</name>
</gene>
<feature type="transmembrane region" description="Helical" evidence="1">
    <location>
        <begin position="6"/>
        <end position="28"/>
    </location>
</feature>
<dbReference type="AlphaFoldDB" id="A0A4E0QLZ1"/>
<keyword evidence="3" id="KW-1185">Reference proteome</keyword>
<reference evidence="2 3" key="1">
    <citation type="journal article" date="2016" name="Front. Microbiol.">
        <title>Single-Cell (Meta-)Genomics of a Dimorphic Candidatus Thiomargarita nelsonii Reveals Genomic Plasticity.</title>
        <authorList>
            <person name="Flood B.E."/>
            <person name="Fliss P."/>
            <person name="Jones D.S."/>
            <person name="Dick G.J."/>
            <person name="Jain S."/>
            <person name="Kaster A.K."/>
            <person name="Winkel M."/>
            <person name="Mussmann M."/>
            <person name="Bailey J."/>
        </authorList>
    </citation>
    <scope>NUCLEOTIDE SEQUENCE [LARGE SCALE GENOMIC DNA]</scope>
    <source>
        <strain evidence="2">Hydrate Ridge</strain>
    </source>
</reference>
<comment type="caution">
    <text evidence="2">The sequence shown here is derived from an EMBL/GenBank/DDBJ whole genome shotgun (WGS) entry which is preliminary data.</text>
</comment>
<accession>A0A4E0QLZ1</accession>
<keyword evidence="1" id="KW-0812">Transmembrane</keyword>
<sequence>MKTNEFGTSTLSICFFWVGVQSFSFVLSDKAKALYSKKNKFWVGVQSFSFVLSDKAKALYSKKNKFWVGVQSFSFVLSDKAKALYSKKTNFVVSGMRSRFPETNALPQFECFLKH</sequence>
<evidence type="ECO:0000256" key="1">
    <source>
        <dbReference type="SAM" id="Phobius"/>
    </source>
</evidence>
<dbReference type="Proteomes" id="UP000030428">
    <property type="component" value="Unassembled WGS sequence"/>
</dbReference>
<name>A0A4E0QLZ1_9GAMM</name>
<keyword evidence="1" id="KW-1133">Transmembrane helix</keyword>
<organism evidence="2 3">
    <name type="scientific">Candidatus Thiomargarita nelsonii</name>
    <dbReference type="NCBI Taxonomy" id="1003181"/>
    <lineage>
        <taxon>Bacteria</taxon>
        <taxon>Pseudomonadati</taxon>
        <taxon>Pseudomonadota</taxon>
        <taxon>Gammaproteobacteria</taxon>
        <taxon>Thiotrichales</taxon>
        <taxon>Thiotrichaceae</taxon>
        <taxon>Thiomargarita</taxon>
    </lineage>
</organism>
<evidence type="ECO:0000313" key="2">
    <source>
        <dbReference type="EMBL" id="TGO02379.1"/>
    </source>
</evidence>
<keyword evidence="1" id="KW-0472">Membrane</keyword>
<dbReference type="EMBL" id="JSZA02000147">
    <property type="protein sequence ID" value="TGO02379.1"/>
    <property type="molecule type" value="Genomic_DNA"/>
</dbReference>
<evidence type="ECO:0000313" key="3">
    <source>
        <dbReference type="Proteomes" id="UP000030428"/>
    </source>
</evidence>